<feature type="transmembrane region" description="Helical" evidence="5">
    <location>
        <begin position="225"/>
        <end position="248"/>
    </location>
</feature>
<evidence type="ECO:0000256" key="5">
    <source>
        <dbReference type="SAM" id="Phobius"/>
    </source>
</evidence>
<keyword evidence="3 5" id="KW-1133">Transmembrane helix</keyword>
<dbReference type="InterPro" id="IPR020846">
    <property type="entry name" value="MFS_dom"/>
</dbReference>
<dbReference type="GO" id="GO:0022857">
    <property type="term" value="F:transmembrane transporter activity"/>
    <property type="evidence" value="ECO:0007669"/>
    <property type="project" value="InterPro"/>
</dbReference>
<dbReference type="PANTHER" id="PTHR23501:SF198">
    <property type="entry name" value="AZOLE RESISTANCE PROTEIN 1-RELATED"/>
    <property type="match status" value="1"/>
</dbReference>
<feature type="transmembrane region" description="Helical" evidence="5">
    <location>
        <begin position="271"/>
        <end position="292"/>
    </location>
</feature>
<comment type="subcellular location">
    <subcellularLocation>
        <location evidence="1">Membrane</location>
        <topology evidence="1">Multi-pass membrane protein</topology>
    </subcellularLocation>
</comment>
<dbReference type="AlphaFoldDB" id="A0A8H6VJW7"/>
<dbReference type="GO" id="GO:0005886">
    <property type="term" value="C:plasma membrane"/>
    <property type="evidence" value="ECO:0007669"/>
    <property type="project" value="TreeGrafter"/>
</dbReference>
<evidence type="ECO:0000256" key="1">
    <source>
        <dbReference type="ARBA" id="ARBA00004141"/>
    </source>
</evidence>
<keyword evidence="2 5" id="KW-0812">Transmembrane</keyword>
<dbReference type="SUPFAM" id="SSF103473">
    <property type="entry name" value="MFS general substrate transporter"/>
    <property type="match status" value="1"/>
</dbReference>
<feature type="transmembrane region" description="Helical" evidence="5">
    <location>
        <begin position="536"/>
        <end position="555"/>
    </location>
</feature>
<evidence type="ECO:0000256" key="2">
    <source>
        <dbReference type="ARBA" id="ARBA00022692"/>
    </source>
</evidence>
<sequence length="578" mass="62113">MSSDAAIGYERAGGSSQHHFAVDANQATGDEVSSPIDKKPQISIKETLADLEGVGVDAQETTTSQYPRGVRFWFLMFNLGAVIVLGALDISIVATAVPRITDHFHTIADVGWYSVAFRLTQCSFQFLYGKAYKIFPIKRVFLIANLFSFLGSLLCGTAVSSTMLVVGRAVAGVGTAGLDAGAYIMLIQSTPLRIRPTFLGLWGAIEGLTTVAGPLIGGAITQTIGWRWCFYIAVPLGGATLLLTFFFFEERVEASSSEAERPILADKLKDLDMLSTLILLPALTCLFLAFSWAGTRYSWHSSRIIALLLTSTILTTLFTYNQIRLGNSAALPIRILKSRTLLASLTFILFQNSAGNVLEYYLPIYYQAVQSYTPAQSGLLMLPILLVATAGAILSGFGTSVCGYYAPFMIFASITMSIAAGLVTTFGMHTSLVKMILYTGLFGLGYGVGSTGPTTAIQTVLSDEDVSIGLAILLFGSAFGPAVMISVAQVIFTNQLQGVLPGNIAVDERGLTEIVQHAAPDRVDEMLLGVNKSIVHTWYLVIALACATFVGSLAVEWRSVKKDDPNKESEKASEVVKV</sequence>
<feature type="transmembrane region" description="Helical" evidence="5">
    <location>
        <begin position="198"/>
        <end position="219"/>
    </location>
</feature>
<feature type="transmembrane region" description="Helical" evidence="5">
    <location>
        <begin position="140"/>
        <end position="159"/>
    </location>
</feature>
<feature type="transmembrane region" description="Helical" evidence="5">
    <location>
        <begin position="435"/>
        <end position="456"/>
    </location>
</feature>
<dbReference type="InterPro" id="IPR036259">
    <property type="entry name" value="MFS_trans_sf"/>
</dbReference>
<evidence type="ECO:0000313" key="8">
    <source>
        <dbReference type="Proteomes" id="UP000660729"/>
    </source>
</evidence>
<evidence type="ECO:0000256" key="3">
    <source>
        <dbReference type="ARBA" id="ARBA00022989"/>
    </source>
</evidence>
<dbReference type="InterPro" id="IPR011701">
    <property type="entry name" value="MFS"/>
</dbReference>
<dbReference type="CDD" id="cd17502">
    <property type="entry name" value="MFS_Azr1_MDR_like"/>
    <property type="match status" value="1"/>
</dbReference>
<feature type="transmembrane region" description="Helical" evidence="5">
    <location>
        <begin position="72"/>
        <end position="98"/>
    </location>
</feature>
<accession>A0A8H6VJW7</accession>
<dbReference type="PRINTS" id="PR01035">
    <property type="entry name" value="TCRTETA"/>
</dbReference>
<evidence type="ECO:0000256" key="4">
    <source>
        <dbReference type="ARBA" id="ARBA00023136"/>
    </source>
</evidence>
<reference evidence="7" key="1">
    <citation type="submission" date="2020-04" db="EMBL/GenBank/DDBJ databases">
        <title>Draft genome resource of the tomato pathogen Pseudocercospora fuligena.</title>
        <authorList>
            <person name="Zaccaron A."/>
        </authorList>
    </citation>
    <scope>NUCLEOTIDE SEQUENCE</scope>
    <source>
        <strain evidence="7">PF001</strain>
    </source>
</reference>
<feature type="transmembrane region" description="Helical" evidence="5">
    <location>
        <begin position="404"/>
        <end position="423"/>
    </location>
</feature>
<feature type="transmembrane region" description="Helical" evidence="5">
    <location>
        <begin position="341"/>
        <end position="358"/>
    </location>
</feature>
<dbReference type="Gene3D" id="1.20.1250.20">
    <property type="entry name" value="MFS general substrate transporter like domains"/>
    <property type="match status" value="1"/>
</dbReference>
<feature type="domain" description="Major facilitator superfamily (MFS) profile" evidence="6">
    <location>
        <begin position="75"/>
        <end position="560"/>
    </location>
</feature>
<proteinExistence type="predicted"/>
<feature type="transmembrane region" description="Helical" evidence="5">
    <location>
        <begin position="468"/>
        <end position="492"/>
    </location>
</feature>
<dbReference type="EMBL" id="JABCIY010000168">
    <property type="protein sequence ID" value="KAF7190694.1"/>
    <property type="molecule type" value="Genomic_DNA"/>
</dbReference>
<keyword evidence="8" id="KW-1185">Reference proteome</keyword>
<dbReference type="PANTHER" id="PTHR23501">
    <property type="entry name" value="MAJOR FACILITATOR SUPERFAMILY"/>
    <property type="match status" value="1"/>
</dbReference>
<dbReference type="OrthoDB" id="2985014at2759"/>
<feature type="transmembrane region" description="Helical" evidence="5">
    <location>
        <begin position="165"/>
        <end position="186"/>
    </location>
</feature>
<organism evidence="7 8">
    <name type="scientific">Pseudocercospora fuligena</name>
    <dbReference type="NCBI Taxonomy" id="685502"/>
    <lineage>
        <taxon>Eukaryota</taxon>
        <taxon>Fungi</taxon>
        <taxon>Dikarya</taxon>
        <taxon>Ascomycota</taxon>
        <taxon>Pezizomycotina</taxon>
        <taxon>Dothideomycetes</taxon>
        <taxon>Dothideomycetidae</taxon>
        <taxon>Mycosphaerellales</taxon>
        <taxon>Mycosphaerellaceae</taxon>
        <taxon>Pseudocercospora</taxon>
    </lineage>
</organism>
<protein>
    <submittedName>
        <fullName evidence="7">MFS-type efflux pump MFS1</fullName>
    </submittedName>
</protein>
<evidence type="ECO:0000313" key="7">
    <source>
        <dbReference type="EMBL" id="KAF7190694.1"/>
    </source>
</evidence>
<comment type="caution">
    <text evidence="7">The sequence shown here is derived from an EMBL/GenBank/DDBJ whole genome shotgun (WGS) entry which is preliminary data.</text>
</comment>
<evidence type="ECO:0000259" key="6">
    <source>
        <dbReference type="PROSITE" id="PS50850"/>
    </source>
</evidence>
<keyword evidence="4 5" id="KW-0472">Membrane</keyword>
<feature type="transmembrane region" description="Helical" evidence="5">
    <location>
        <begin position="304"/>
        <end position="320"/>
    </location>
</feature>
<dbReference type="PROSITE" id="PS50850">
    <property type="entry name" value="MFS"/>
    <property type="match status" value="1"/>
</dbReference>
<dbReference type="InterPro" id="IPR001958">
    <property type="entry name" value="Tet-R_TetA/multi-R_MdtG-like"/>
</dbReference>
<dbReference type="Pfam" id="PF07690">
    <property type="entry name" value="MFS_1"/>
    <property type="match status" value="1"/>
</dbReference>
<gene>
    <name evidence="7" type="ORF">HII31_07853</name>
</gene>
<dbReference type="Proteomes" id="UP000660729">
    <property type="component" value="Unassembled WGS sequence"/>
</dbReference>
<name>A0A8H6VJW7_9PEZI</name>
<feature type="transmembrane region" description="Helical" evidence="5">
    <location>
        <begin position="378"/>
        <end position="397"/>
    </location>
</feature>